<dbReference type="EMBL" id="JAFNEN010000554">
    <property type="protein sequence ID" value="KAG8180709.1"/>
    <property type="molecule type" value="Genomic_DNA"/>
</dbReference>
<sequence>MEVSAPCSSGKVTPYIDPGKGVTGYAPFRSWTGVQEATWPTCYRRKGISIDFEYKRICWRCPAIRKHQNDIKIKPVIPSSRDSQLPGKMRRNQEKKWDTGSLLSARSMYSPDLSSGIWERID</sequence>
<organism evidence="2 3">
    <name type="scientific">Oedothorax gibbosus</name>
    <dbReference type="NCBI Taxonomy" id="931172"/>
    <lineage>
        <taxon>Eukaryota</taxon>
        <taxon>Metazoa</taxon>
        <taxon>Ecdysozoa</taxon>
        <taxon>Arthropoda</taxon>
        <taxon>Chelicerata</taxon>
        <taxon>Arachnida</taxon>
        <taxon>Araneae</taxon>
        <taxon>Araneomorphae</taxon>
        <taxon>Entelegynae</taxon>
        <taxon>Araneoidea</taxon>
        <taxon>Linyphiidae</taxon>
        <taxon>Erigoninae</taxon>
        <taxon>Oedothorax</taxon>
    </lineage>
</organism>
<evidence type="ECO:0000313" key="2">
    <source>
        <dbReference type="EMBL" id="KAG8180709.1"/>
    </source>
</evidence>
<comment type="caution">
    <text evidence="2">The sequence shown here is derived from an EMBL/GenBank/DDBJ whole genome shotgun (WGS) entry which is preliminary data.</text>
</comment>
<protein>
    <submittedName>
        <fullName evidence="2">Uncharacterized protein</fullName>
    </submittedName>
</protein>
<gene>
    <name evidence="2" type="ORF">JTE90_005806</name>
</gene>
<accession>A0AAV6U9D5</accession>
<keyword evidence="3" id="KW-1185">Reference proteome</keyword>
<evidence type="ECO:0000256" key="1">
    <source>
        <dbReference type="SAM" id="MobiDB-lite"/>
    </source>
</evidence>
<proteinExistence type="predicted"/>
<feature type="region of interest" description="Disordered" evidence="1">
    <location>
        <begin position="72"/>
        <end position="98"/>
    </location>
</feature>
<name>A0AAV6U9D5_9ARAC</name>
<dbReference type="Proteomes" id="UP000827092">
    <property type="component" value="Unassembled WGS sequence"/>
</dbReference>
<evidence type="ECO:0000313" key="3">
    <source>
        <dbReference type="Proteomes" id="UP000827092"/>
    </source>
</evidence>
<reference evidence="2 3" key="1">
    <citation type="journal article" date="2022" name="Nat. Ecol. Evol.">
        <title>A masculinizing supergene underlies an exaggerated male reproductive morph in a spider.</title>
        <authorList>
            <person name="Hendrickx F."/>
            <person name="De Corte Z."/>
            <person name="Sonet G."/>
            <person name="Van Belleghem S.M."/>
            <person name="Kostlbacher S."/>
            <person name="Vangestel C."/>
        </authorList>
    </citation>
    <scope>NUCLEOTIDE SEQUENCE [LARGE SCALE GENOMIC DNA]</scope>
    <source>
        <strain evidence="2">W744_W776</strain>
    </source>
</reference>
<dbReference type="AlphaFoldDB" id="A0AAV6U9D5"/>